<dbReference type="KEGG" id="poc:NCTC13071_02436"/>
<organism evidence="1 2">
    <name type="scientific">Segatella oris</name>
    <dbReference type="NCBI Taxonomy" id="28135"/>
    <lineage>
        <taxon>Bacteria</taxon>
        <taxon>Pseudomonadati</taxon>
        <taxon>Bacteroidota</taxon>
        <taxon>Bacteroidia</taxon>
        <taxon>Bacteroidales</taxon>
        <taxon>Prevotellaceae</taxon>
        <taxon>Segatella</taxon>
    </lineage>
</organism>
<proteinExistence type="predicted"/>
<dbReference type="AlphaFoldDB" id="A0A3S4UN99"/>
<gene>
    <name evidence="1" type="ORF">NCTC13071_02436</name>
</gene>
<evidence type="ECO:0000313" key="1">
    <source>
        <dbReference type="EMBL" id="VEH16411.1"/>
    </source>
</evidence>
<dbReference type="Proteomes" id="UP000274578">
    <property type="component" value="Chromosome 1"/>
</dbReference>
<accession>A0A3S4UN99</accession>
<sequence length="45" mass="5540">MSYYKQYIVYLKLFIFKKGRLLASALDRYWNFFYICSCKSNVIQL</sequence>
<dbReference type="EMBL" id="LR134384">
    <property type="protein sequence ID" value="VEH16411.1"/>
    <property type="molecule type" value="Genomic_DNA"/>
</dbReference>
<evidence type="ECO:0000313" key="2">
    <source>
        <dbReference type="Proteomes" id="UP000274578"/>
    </source>
</evidence>
<protein>
    <submittedName>
        <fullName evidence="1">Uncharacterized protein</fullName>
    </submittedName>
</protein>
<reference evidence="1 2" key="1">
    <citation type="submission" date="2018-12" db="EMBL/GenBank/DDBJ databases">
        <authorList>
            <consortium name="Pathogen Informatics"/>
        </authorList>
    </citation>
    <scope>NUCLEOTIDE SEQUENCE [LARGE SCALE GENOMIC DNA]</scope>
    <source>
        <strain evidence="1 2">NCTC13071</strain>
    </source>
</reference>
<name>A0A3S4UN99_9BACT</name>